<dbReference type="AlphaFoldDB" id="A0AAU9VMJ8"/>
<comment type="caution">
    <text evidence="1">The sequence shown here is derived from an EMBL/GenBank/DDBJ whole genome shotgun (WGS) entry which is preliminary data.</text>
</comment>
<evidence type="ECO:0000313" key="1">
    <source>
        <dbReference type="EMBL" id="CAH3034144.1"/>
    </source>
</evidence>
<protein>
    <submittedName>
        <fullName evidence="1">Uncharacterized protein</fullName>
    </submittedName>
</protein>
<organism evidence="1 2">
    <name type="scientific">Pocillopora meandrina</name>
    <dbReference type="NCBI Taxonomy" id="46732"/>
    <lineage>
        <taxon>Eukaryota</taxon>
        <taxon>Metazoa</taxon>
        <taxon>Cnidaria</taxon>
        <taxon>Anthozoa</taxon>
        <taxon>Hexacorallia</taxon>
        <taxon>Scleractinia</taxon>
        <taxon>Astrocoeniina</taxon>
        <taxon>Pocilloporidae</taxon>
        <taxon>Pocillopora</taxon>
    </lineage>
</organism>
<gene>
    <name evidence="1" type="ORF">PMEA_00010496</name>
</gene>
<dbReference type="EMBL" id="CALNXJ010000002">
    <property type="protein sequence ID" value="CAH3034144.1"/>
    <property type="molecule type" value="Genomic_DNA"/>
</dbReference>
<proteinExistence type="predicted"/>
<name>A0AAU9VMJ8_9CNID</name>
<dbReference type="Proteomes" id="UP001159428">
    <property type="component" value="Unassembled WGS sequence"/>
</dbReference>
<keyword evidence="2" id="KW-1185">Reference proteome</keyword>
<sequence>MVDSKENKFDAGVKGLNDTSCTVIKSDRTWVHIGYSNGVSPGNHHQNDMNNFLEFFSTSRAYDAI</sequence>
<accession>A0AAU9VMJ8</accession>
<evidence type="ECO:0000313" key="2">
    <source>
        <dbReference type="Proteomes" id="UP001159428"/>
    </source>
</evidence>
<reference evidence="1 2" key="1">
    <citation type="submission" date="2022-05" db="EMBL/GenBank/DDBJ databases">
        <authorList>
            <consortium name="Genoscope - CEA"/>
            <person name="William W."/>
        </authorList>
    </citation>
    <scope>NUCLEOTIDE SEQUENCE [LARGE SCALE GENOMIC DNA]</scope>
</reference>